<protein>
    <submittedName>
        <fullName evidence="1">Uncharacterized protein</fullName>
    </submittedName>
</protein>
<proteinExistence type="predicted"/>
<feature type="non-terminal residue" evidence="1">
    <location>
        <position position="1"/>
    </location>
</feature>
<organism evidence="1">
    <name type="scientific">marine sediment metagenome</name>
    <dbReference type="NCBI Taxonomy" id="412755"/>
    <lineage>
        <taxon>unclassified sequences</taxon>
        <taxon>metagenomes</taxon>
        <taxon>ecological metagenomes</taxon>
    </lineage>
</organism>
<evidence type="ECO:0000313" key="1">
    <source>
        <dbReference type="EMBL" id="KKK83394.1"/>
    </source>
</evidence>
<dbReference type="EMBL" id="LAZR01052243">
    <property type="protein sequence ID" value="KKK83394.1"/>
    <property type="molecule type" value="Genomic_DNA"/>
</dbReference>
<name>A0A0F9AYF7_9ZZZZ</name>
<gene>
    <name evidence="1" type="ORF">LCGC14_2793840</name>
</gene>
<sequence length="216" mass="24175">FYTASPYLAVLRRRYQGDSKTILIDPDEIVEGNYGRQWPGFMGGTLKVSCAARSLSLDRLQAMRLANTFDSTDNILAVETDGWPVLAIVNVDNDHARIAVADWLASRMSMGIMVVSGCERLFGQCYSGVWMDGQAVHDWRDHHKEVGQEGTSTLRCNIQDVRANALTGVLVGMCVEDMSTRLVANEWDEVHEFYWEMDSRQAVRMWTSGAVCGKGE</sequence>
<reference evidence="1" key="1">
    <citation type="journal article" date="2015" name="Nature">
        <title>Complex archaea that bridge the gap between prokaryotes and eukaryotes.</title>
        <authorList>
            <person name="Spang A."/>
            <person name="Saw J.H."/>
            <person name="Jorgensen S.L."/>
            <person name="Zaremba-Niedzwiedzka K."/>
            <person name="Martijn J."/>
            <person name="Lind A.E."/>
            <person name="van Eijk R."/>
            <person name="Schleper C."/>
            <person name="Guy L."/>
            <person name="Ettema T.J."/>
        </authorList>
    </citation>
    <scope>NUCLEOTIDE SEQUENCE</scope>
</reference>
<dbReference type="AlphaFoldDB" id="A0A0F9AYF7"/>
<comment type="caution">
    <text evidence="1">The sequence shown here is derived from an EMBL/GenBank/DDBJ whole genome shotgun (WGS) entry which is preliminary data.</text>
</comment>
<accession>A0A0F9AYF7</accession>